<keyword evidence="6" id="KW-0472">Membrane</keyword>
<dbReference type="GO" id="GO:0140359">
    <property type="term" value="F:ABC-type transporter activity"/>
    <property type="evidence" value="ECO:0007669"/>
    <property type="project" value="InterPro"/>
</dbReference>
<feature type="transmembrane region" description="Helical" evidence="6">
    <location>
        <begin position="449"/>
        <end position="471"/>
    </location>
</feature>
<dbReference type="EMBL" id="CP001810">
    <property type="protein sequence ID" value="ADL32905.1"/>
    <property type="molecule type" value="Genomic_DNA"/>
</dbReference>
<feature type="domain" description="ABC transporter" evidence="7">
    <location>
        <begin position="8"/>
        <end position="249"/>
    </location>
</feature>
<dbReference type="SMART" id="SM00382">
    <property type="entry name" value="AAA"/>
    <property type="match status" value="1"/>
</dbReference>
<keyword evidence="9" id="KW-1185">Reference proteome</keyword>
<feature type="transmembrane region" description="Helical" evidence="6">
    <location>
        <begin position="636"/>
        <end position="661"/>
    </location>
</feature>
<dbReference type="InterPro" id="IPR027417">
    <property type="entry name" value="P-loop_NTPase"/>
</dbReference>
<proteinExistence type="inferred from homology"/>
<feature type="compositionally biased region" description="Basic and acidic residues" evidence="5">
    <location>
        <begin position="245"/>
        <end position="262"/>
    </location>
</feature>
<dbReference type="SUPFAM" id="SSF52540">
    <property type="entry name" value="P-loop containing nucleoside triphosphate hydrolases"/>
    <property type="match status" value="1"/>
</dbReference>
<dbReference type="STRING" id="515622.bpr_I0155"/>
<evidence type="ECO:0000259" key="7">
    <source>
        <dbReference type="PROSITE" id="PS50893"/>
    </source>
</evidence>
<sequence>MPTREAIIEVNDVYKNFRVYFDKGSMLKEQFVNPGRSRYEEREILRGISFKVYRGETVALIGQNGCGKSTTLKMLTKILYPNKGTVTVNGKVSSLIELGAGFHPDMSGRENIYINASILGIKKEEVDKRIDEIIRFSELEEFIDNPIRTYSSGMYMRLAFSVAINVDADILLIDEILAVGDQAFQEKCIRKLDELRASGVTVVLVSHAMGQIKEIADRCIWIENGQIREDGDTETVCNHYEEAMTRRREERDELEDEQRKDAAQVAVEPVQEVATDDLNAQKEYRKKERERRRAEKQQRAEAFAAKWQGGGIQGKPVAGVVMISLMILLSACSSIFMIGLNEVSEDMLPVIERSLIHRVFGYVFFVLGRISVPMLLIMLGFNVLPMDFDGRDKRLGYYKKVFMPTFATWIGLVIAYQVFLHFWDGRGFDALRMCRQIFLIEYVELGHAWIFRFIILFLFVAPYVSMILKLFSVGTLRFLMIIGWVLIFLFPGLDLYGQANGGEMSFPQSLGTFCYFFYFCLGFLVSRYMQRIFKGSKEVVFFVLSFVLTVWSQLFLNAKGIDYLIKPTYFGISLMALFGFDLLVRVRVDEMYPRISVFFKGAYKCVRGAFYIFVPVQMMLERFVVKPWIVQESGGIGTLVGTMLVLWVLTFGVSMGIAGIVHSLRGLSKHPTATEEL</sequence>
<accession>E0RW39</accession>
<evidence type="ECO:0000256" key="3">
    <source>
        <dbReference type="ARBA" id="ARBA00022741"/>
    </source>
</evidence>
<gene>
    <name evidence="8" type="ordered locus">bpr_I0155</name>
</gene>
<feature type="transmembrane region" description="Helical" evidence="6">
    <location>
        <begin position="401"/>
        <end position="423"/>
    </location>
</feature>
<reference evidence="8 9" key="1">
    <citation type="journal article" date="2010" name="PLoS ONE">
        <title>The glycobiome of the rumen bacterium Butyrivibrio proteoclasticus B316(T) highlights adaptation to a polysaccharide-rich environment.</title>
        <authorList>
            <person name="Kelly W.J."/>
            <person name="Leahy S.C."/>
            <person name="Altermann E."/>
            <person name="Yeoman C.J."/>
            <person name="Dunne J.C."/>
            <person name="Kong Z."/>
            <person name="Pacheco D.M."/>
            <person name="Li D."/>
            <person name="Noel S.J."/>
            <person name="Moon C.D."/>
            <person name="Cookson A.L."/>
            <person name="Attwood G.T."/>
        </authorList>
    </citation>
    <scope>NUCLEOTIDE SEQUENCE [LARGE SCALE GENOMIC DNA]</scope>
    <source>
        <strain evidence="9">ATCC 51982 / DSM 14932 / B316</strain>
    </source>
</reference>
<dbReference type="InterPro" id="IPR015860">
    <property type="entry name" value="ABC_transpr_TagH-like"/>
</dbReference>
<protein>
    <submittedName>
        <fullName evidence="8">Polysaccharide ABC transporter ATP-binding/permease protein</fullName>
    </submittedName>
</protein>
<feature type="transmembrane region" description="Helical" evidence="6">
    <location>
        <begin position="478"/>
        <end position="497"/>
    </location>
</feature>
<dbReference type="GO" id="GO:0005524">
    <property type="term" value="F:ATP binding"/>
    <property type="evidence" value="ECO:0007669"/>
    <property type="project" value="UniProtKB-KW"/>
</dbReference>
<name>E0RW39_BUTPB</name>
<dbReference type="KEGG" id="bpb:bpr_I0155"/>
<feature type="transmembrane region" description="Helical" evidence="6">
    <location>
        <begin position="509"/>
        <end position="527"/>
    </location>
</feature>
<feature type="transmembrane region" description="Helical" evidence="6">
    <location>
        <begin position="359"/>
        <end position="381"/>
    </location>
</feature>
<dbReference type="GO" id="GO:0016020">
    <property type="term" value="C:membrane"/>
    <property type="evidence" value="ECO:0007669"/>
    <property type="project" value="InterPro"/>
</dbReference>
<evidence type="ECO:0000313" key="9">
    <source>
        <dbReference type="Proteomes" id="UP000001299"/>
    </source>
</evidence>
<dbReference type="Gene3D" id="3.40.50.300">
    <property type="entry name" value="P-loop containing nucleotide triphosphate hydrolases"/>
    <property type="match status" value="1"/>
</dbReference>
<keyword evidence="4 8" id="KW-0067">ATP-binding</keyword>
<dbReference type="PANTHER" id="PTHR46743:SF2">
    <property type="entry name" value="TEICHOIC ACIDS EXPORT ATP-BINDING PROTEIN TAGH"/>
    <property type="match status" value="1"/>
</dbReference>
<dbReference type="Pfam" id="PF00005">
    <property type="entry name" value="ABC_tran"/>
    <property type="match status" value="1"/>
</dbReference>
<feature type="transmembrane region" description="Helical" evidence="6">
    <location>
        <begin position="317"/>
        <end position="339"/>
    </location>
</feature>
<keyword evidence="6" id="KW-1133">Transmembrane helix</keyword>
<dbReference type="PANTHER" id="PTHR46743">
    <property type="entry name" value="TEICHOIC ACIDS EXPORT ATP-BINDING PROTEIN TAGH"/>
    <property type="match status" value="1"/>
</dbReference>
<feature type="transmembrane region" description="Helical" evidence="6">
    <location>
        <begin position="539"/>
        <end position="556"/>
    </location>
</feature>
<organism evidence="8 9">
    <name type="scientific">Butyrivibrio proteoclasticus (strain ATCC 51982 / DSM 14932 / B316)</name>
    <name type="common">Clostridium proteoclasticum</name>
    <dbReference type="NCBI Taxonomy" id="515622"/>
    <lineage>
        <taxon>Bacteria</taxon>
        <taxon>Bacillati</taxon>
        <taxon>Bacillota</taxon>
        <taxon>Clostridia</taxon>
        <taxon>Lachnospirales</taxon>
        <taxon>Lachnospiraceae</taxon>
        <taxon>Butyrivibrio</taxon>
    </lineage>
</organism>
<evidence type="ECO:0000256" key="5">
    <source>
        <dbReference type="SAM" id="MobiDB-lite"/>
    </source>
</evidence>
<dbReference type="eggNOG" id="COG1134">
    <property type="taxonomic scope" value="Bacteria"/>
</dbReference>
<keyword evidence="2" id="KW-0813">Transport</keyword>
<dbReference type="GO" id="GO:0016887">
    <property type="term" value="F:ATP hydrolysis activity"/>
    <property type="evidence" value="ECO:0007669"/>
    <property type="project" value="InterPro"/>
</dbReference>
<dbReference type="InterPro" id="IPR003439">
    <property type="entry name" value="ABC_transporter-like_ATP-bd"/>
</dbReference>
<comment type="similarity">
    <text evidence="1">Belongs to the ABC transporter superfamily.</text>
</comment>
<keyword evidence="3" id="KW-0547">Nucleotide-binding</keyword>
<evidence type="ECO:0000256" key="1">
    <source>
        <dbReference type="ARBA" id="ARBA00005417"/>
    </source>
</evidence>
<evidence type="ECO:0000256" key="2">
    <source>
        <dbReference type="ARBA" id="ARBA00022448"/>
    </source>
</evidence>
<dbReference type="Proteomes" id="UP000001299">
    <property type="component" value="Chromosome 1"/>
</dbReference>
<dbReference type="RefSeq" id="WP_013279564.1">
    <property type="nucleotide sequence ID" value="NC_014387.1"/>
</dbReference>
<dbReference type="CDD" id="cd03220">
    <property type="entry name" value="ABC_KpsT_Wzt"/>
    <property type="match status" value="1"/>
</dbReference>
<evidence type="ECO:0000256" key="4">
    <source>
        <dbReference type="ARBA" id="ARBA00022840"/>
    </source>
</evidence>
<evidence type="ECO:0000313" key="8">
    <source>
        <dbReference type="EMBL" id="ADL32905.1"/>
    </source>
</evidence>
<dbReference type="PROSITE" id="PS50893">
    <property type="entry name" value="ABC_TRANSPORTER_2"/>
    <property type="match status" value="1"/>
</dbReference>
<keyword evidence="6" id="KW-0812">Transmembrane</keyword>
<dbReference type="InterPro" id="IPR003593">
    <property type="entry name" value="AAA+_ATPase"/>
</dbReference>
<dbReference type="InterPro" id="IPR050683">
    <property type="entry name" value="Bact_Polysacc_Export_ATP-bd"/>
</dbReference>
<feature type="transmembrane region" description="Helical" evidence="6">
    <location>
        <begin position="568"/>
        <end position="588"/>
    </location>
</feature>
<dbReference type="AlphaFoldDB" id="E0RW39"/>
<feature type="region of interest" description="Disordered" evidence="5">
    <location>
        <begin position="245"/>
        <end position="266"/>
    </location>
</feature>
<evidence type="ECO:0000256" key="6">
    <source>
        <dbReference type="SAM" id="Phobius"/>
    </source>
</evidence>
<dbReference type="HOGENOM" id="CLU_026084_0_0_9"/>